<dbReference type="EMBL" id="JAROCE010000001">
    <property type="protein sequence ID" value="MFM2719828.1"/>
    <property type="molecule type" value="Genomic_DNA"/>
</dbReference>
<evidence type="ECO:0000313" key="3">
    <source>
        <dbReference type="EMBL" id="MFM2719828.1"/>
    </source>
</evidence>
<dbReference type="Pfam" id="PF11209">
    <property type="entry name" value="LmeA"/>
    <property type="match status" value="1"/>
</dbReference>
<gene>
    <name evidence="3" type="ORF">P5G46_04865</name>
</gene>
<dbReference type="InterPro" id="IPR021373">
    <property type="entry name" value="DUF2993"/>
</dbReference>
<feature type="transmembrane region" description="Helical" evidence="2">
    <location>
        <begin position="33"/>
        <end position="51"/>
    </location>
</feature>
<keyword evidence="2" id="KW-0812">Transmembrane</keyword>
<proteinExistence type="predicted"/>
<evidence type="ECO:0000256" key="2">
    <source>
        <dbReference type="SAM" id="Phobius"/>
    </source>
</evidence>
<comment type="caution">
    <text evidence="3">The sequence shown here is derived from an EMBL/GenBank/DDBJ whole genome shotgun (WGS) entry which is preliminary data.</text>
</comment>
<keyword evidence="4" id="KW-1185">Reference proteome</keyword>
<keyword evidence="2" id="KW-0472">Membrane</keyword>
<evidence type="ECO:0000256" key="1">
    <source>
        <dbReference type="SAM" id="MobiDB-lite"/>
    </source>
</evidence>
<reference evidence="3 4" key="1">
    <citation type="submission" date="2023-03" db="EMBL/GenBank/DDBJ databases">
        <title>MT1 and MT2 Draft Genomes of Novel Species.</title>
        <authorList>
            <person name="Venkateswaran K."/>
        </authorList>
    </citation>
    <scope>NUCLEOTIDE SEQUENCE [LARGE SCALE GENOMIC DNA]</scope>
    <source>
        <strain evidence="3 4">IF8SW-P5</strain>
    </source>
</reference>
<dbReference type="Proteomes" id="UP001630303">
    <property type="component" value="Unassembled WGS sequence"/>
</dbReference>
<dbReference type="RefSeq" id="WP_375095869.1">
    <property type="nucleotide sequence ID" value="NZ_JAROCE010000001.1"/>
</dbReference>
<evidence type="ECO:0008006" key="5">
    <source>
        <dbReference type="Google" id="ProtNLM"/>
    </source>
</evidence>
<protein>
    <recommendedName>
        <fullName evidence="5">DUF2993 domain-containing protein</fullName>
    </recommendedName>
</protein>
<keyword evidence="2" id="KW-1133">Transmembrane helix</keyword>
<accession>A0ABW9GID2</accession>
<name>A0ABW9GID2_9MICO</name>
<evidence type="ECO:0000313" key="4">
    <source>
        <dbReference type="Proteomes" id="UP001630303"/>
    </source>
</evidence>
<organism evidence="3 4">
    <name type="scientific">Microbacterium mcarthurae</name>
    <dbReference type="NCBI Taxonomy" id="3035918"/>
    <lineage>
        <taxon>Bacteria</taxon>
        <taxon>Bacillati</taxon>
        <taxon>Actinomycetota</taxon>
        <taxon>Actinomycetes</taxon>
        <taxon>Micrococcales</taxon>
        <taxon>Microbacteriaceae</taxon>
        <taxon>Microbacterium</taxon>
    </lineage>
</organism>
<sequence length="281" mass="28717">MTLFDESTAVLTRPAPSPEAADSPPSSFPTARVVLLIVILLGLAVAAVLVGEAVGRSEVERSVAAEARAAMSLPESQHIGAVVDGSALLQGVVNHYESIHLTMPNAPFAEGTADLAMTLTGAHLDDGGVWVADRVAVVASLNAGQATSIYIPENARGAMQIGFRGSDMALDVSMASGGTNVAASVAVTPAFADGWLSATVSSVTMGGTTLSGDELRVKLGDDALGALQAPPVCLAEALPRSMTVREVEVRDQHLRIDAWVDVALWNTPAGAEPGACGQVSP</sequence>
<feature type="region of interest" description="Disordered" evidence="1">
    <location>
        <begin position="1"/>
        <end position="26"/>
    </location>
</feature>